<dbReference type="AlphaFoldDB" id="A0A0A9D6G6"/>
<reference evidence="1" key="1">
    <citation type="submission" date="2014-09" db="EMBL/GenBank/DDBJ databases">
        <authorList>
            <person name="Magalhaes I.L.F."/>
            <person name="Oliveira U."/>
            <person name="Santos F.R."/>
            <person name="Vidigal T.H.D.A."/>
            <person name="Brescovit A.D."/>
            <person name="Santos A.J."/>
        </authorList>
    </citation>
    <scope>NUCLEOTIDE SEQUENCE</scope>
    <source>
        <tissue evidence="1">Shoot tissue taken approximately 20 cm above the soil surface</tissue>
    </source>
</reference>
<sequence>MMEILRSVRARKFPFSYLS</sequence>
<protein>
    <submittedName>
        <fullName evidence="1">Uncharacterized protein</fullName>
    </submittedName>
</protein>
<name>A0A0A9D6G6_ARUDO</name>
<evidence type="ECO:0000313" key="1">
    <source>
        <dbReference type="EMBL" id="JAD84159.1"/>
    </source>
</evidence>
<reference evidence="1" key="2">
    <citation type="journal article" date="2015" name="Data Brief">
        <title>Shoot transcriptome of the giant reed, Arundo donax.</title>
        <authorList>
            <person name="Barrero R.A."/>
            <person name="Guerrero F.D."/>
            <person name="Moolhuijzen P."/>
            <person name="Goolsby J.A."/>
            <person name="Tidwell J."/>
            <person name="Bellgard S.E."/>
            <person name="Bellgard M.I."/>
        </authorList>
    </citation>
    <scope>NUCLEOTIDE SEQUENCE</scope>
    <source>
        <tissue evidence="1">Shoot tissue taken approximately 20 cm above the soil surface</tissue>
    </source>
</reference>
<dbReference type="EMBL" id="GBRH01213736">
    <property type="protein sequence ID" value="JAD84159.1"/>
    <property type="molecule type" value="Transcribed_RNA"/>
</dbReference>
<proteinExistence type="predicted"/>
<organism evidence="1">
    <name type="scientific">Arundo donax</name>
    <name type="common">Giant reed</name>
    <name type="synonym">Donax arundinaceus</name>
    <dbReference type="NCBI Taxonomy" id="35708"/>
    <lineage>
        <taxon>Eukaryota</taxon>
        <taxon>Viridiplantae</taxon>
        <taxon>Streptophyta</taxon>
        <taxon>Embryophyta</taxon>
        <taxon>Tracheophyta</taxon>
        <taxon>Spermatophyta</taxon>
        <taxon>Magnoliopsida</taxon>
        <taxon>Liliopsida</taxon>
        <taxon>Poales</taxon>
        <taxon>Poaceae</taxon>
        <taxon>PACMAD clade</taxon>
        <taxon>Arundinoideae</taxon>
        <taxon>Arundineae</taxon>
        <taxon>Arundo</taxon>
    </lineage>
</organism>
<accession>A0A0A9D6G6</accession>